<evidence type="ECO:0000313" key="3">
    <source>
        <dbReference type="Proteomes" id="UP000735302"/>
    </source>
</evidence>
<dbReference type="EMBL" id="BLXT01003538">
    <property type="protein sequence ID" value="GFO01637.1"/>
    <property type="molecule type" value="Genomic_DNA"/>
</dbReference>
<feature type="region of interest" description="Disordered" evidence="1">
    <location>
        <begin position="1"/>
        <end position="22"/>
    </location>
</feature>
<name>A0AAV4A423_9GAST</name>
<protein>
    <submittedName>
        <fullName evidence="2">Uncharacterized protein</fullName>
    </submittedName>
</protein>
<evidence type="ECO:0000313" key="2">
    <source>
        <dbReference type="EMBL" id="GFO01637.1"/>
    </source>
</evidence>
<keyword evidence="3" id="KW-1185">Reference proteome</keyword>
<organism evidence="2 3">
    <name type="scientific">Plakobranchus ocellatus</name>
    <dbReference type="NCBI Taxonomy" id="259542"/>
    <lineage>
        <taxon>Eukaryota</taxon>
        <taxon>Metazoa</taxon>
        <taxon>Spiralia</taxon>
        <taxon>Lophotrochozoa</taxon>
        <taxon>Mollusca</taxon>
        <taxon>Gastropoda</taxon>
        <taxon>Heterobranchia</taxon>
        <taxon>Euthyneura</taxon>
        <taxon>Panpulmonata</taxon>
        <taxon>Sacoglossa</taxon>
        <taxon>Placobranchoidea</taxon>
        <taxon>Plakobranchidae</taxon>
        <taxon>Plakobranchus</taxon>
    </lineage>
</organism>
<dbReference type="AlphaFoldDB" id="A0AAV4A423"/>
<gene>
    <name evidence="2" type="ORF">PoB_002814200</name>
</gene>
<feature type="region of interest" description="Disordered" evidence="1">
    <location>
        <begin position="30"/>
        <end position="49"/>
    </location>
</feature>
<dbReference type="Proteomes" id="UP000735302">
    <property type="component" value="Unassembled WGS sequence"/>
</dbReference>
<evidence type="ECO:0000256" key="1">
    <source>
        <dbReference type="SAM" id="MobiDB-lite"/>
    </source>
</evidence>
<reference evidence="2 3" key="1">
    <citation type="journal article" date="2021" name="Elife">
        <title>Chloroplast acquisition without the gene transfer in kleptoplastic sea slugs, Plakobranchus ocellatus.</title>
        <authorList>
            <person name="Maeda T."/>
            <person name="Takahashi S."/>
            <person name="Yoshida T."/>
            <person name="Shimamura S."/>
            <person name="Takaki Y."/>
            <person name="Nagai Y."/>
            <person name="Toyoda A."/>
            <person name="Suzuki Y."/>
            <person name="Arimoto A."/>
            <person name="Ishii H."/>
            <person name="Satoh N."/>
            <person name="Nishiyama T."/>
            <person name="Hasebe M."/>
            <person name="Maruyama T."/>
            <person name="Minagawa J."/>
            <person name="Obokata J."/>
            <person name="Shigenobu S."/>
        </authorList>
    </citation>
    <scope>NUCLEOTIDE SEQUENCE [LARGE SCALE GENOMIC DNA]</scope>
</reference>
<sequence>MKAEGADLTNDLPAAPPGVRFDSRHQALSAGGARTLDSRGSCRSQGGLASHCDTDTPKLVISLESIKEDDEKLVMCTFFVNL</sequence>
<proteinExistence type="predicted"/>
<comment type="caution">
    <text evidence="2">The sequence shown here is derived from an EMBL/GenBank/DDBJ whole genome shotgun (WGS) entry which is preliminary data.</text>
</comment>
<accession>A0AAV4A423</accession>